<reference evidence="1 2" key="1">
    <citation type="submission" date="2016-11" db="EMBL/GenBank/DDBJ databases">
        <title>Study of marine rhodopsin-containing bacteria.</title>
        <authorList>
            <person name="Yoshizawa S."/>
            <person name="Kumagai Y."/>
            <person name="Kogure K."/>
        </authorList>
    </citation>
    <scope>NUCLEOTIDE SEQUENCE [LARGE SCALE GENOMIC DNA]</scope>
    <source>
        <strain evidence="1 2">SG-29</strain>
    </source>
</reference>
<dbReference type="EMBL" id="MQWB01000001">
    <property type="protein sequence ID" value="OZC03527.1"/>
    <property type="molecule type" value="Genomic_DNA"/>
</dbReference>
<dbReference type="InterPro" id="IPR016908">
    <property type="entry name" value="UCP029037"/>
</dbReference>
<sequence length="267" mass="30075">MVATRIDFGALAPADPEREQQVDAARGYLAMLWKNGSSSQTQMFSVEQGRLLAYVELSREEAVDKQYASEWLLNELESVQEAFGAVPSWKILDDEPERFSEANWEGAGALILFTTALDTGSPLRRGDDGDSVAVFRLPVDQQARQDLQHWRAEYSAIDDVWLGCGDLEIPSYKQLVQPTSSLIDAGRTLARTVEGETTLPTYVYLMRYWGRRSEEEGRLCPSCGQEWFVGESDETWLGSFAFRCDLCRLISDLPSTTEDERHARLGE</sequence>
<evidence type="ECO:0000313" key="2">
    <source>
        <dbReference type="Proteomes" id="UP000216446"/>
    </source>
</evidence>
<name>A0A259U0Z9_9BACT</name>
<dbReference type="OrthoDB" id="5589102at2"/>
<gene>
    <name evidence="1" type="ORF">BSZ36_11355</name>
</gene>
<dbReference type="RefSeq" id="WP_094548983.1">
    <property type="nucleotide sequence ID" value="NZ_MQWB01000001.1"/>
</dbReference>
<keyword evidence="2" id="KW-1185">Reference proteome</keyword>
<comment type="caution">
    <text evidence="1">The sequence shown here is derived from an EMBL/GenBank/DDBJ whole genome shotgun (WGS) entry which is preliminary data.</text>
</comment>
<evidence type="ECO:0000313" key="1">
    <source>
        <dbReference type="EMBL" id="OZC03527.1"/>
    </source>
</evidence>
<dbReference type="Proteomes" id="UP000216446">
    <property type="component" value="Unassembled WGS sequence"/>
</dbReference>
<organism evidence="1 2">
    <name type="scientific">Rubricoccus marinus</name>
    <dbReference type="NCBI Taxonomy" id="716817"/>
    <lineage>
        <taxon>Bacteria</taxon>
        <taxon>Pseudomonadati</taxon>
        <taxon>Rhodothermota</taxon>
        <taxon>Rhodothermia</taxon>
        <taxon>Rhodothermales</taxon>
        <taxon>Rubricoccaceae</taxon>
        <taxon>Rubricoccus</taxon>
    </lineage>
</organism>
<proteinExistence type="predicted"/>
<evidence type="ECO:0008006" key="3">
    <source>
        <dbReference type="Google" id="ProtNLM"/>
    </source>
</evidence>
<dbReference type="Pfam" id="PF10071">
    <property type="entry name" value="DUF2310"/>
    <property type="match status" value="1"/>
</dbReference>
<dbReference type="InParanoid" id="A0A259U0Z9"/>
<protein>
    <recommendedName>
        <fullName evidence="3">Nucleic acid-binding protein</fullName>
    </recommendedName>
</protein>
<accession>A0A259U0Z9</accession>
<dbReference type="AlphaFoldDB" id="A0A259U0Z9"/>